<dbReference type="InterPro" id="IPR026444">
    <property type="entry name" value="Secre_tail"/>
</dbReference>
<evidence type="ECO:0000313" key="4">
    <source>
        <dbReference type="Proteomes" id="UP000278775"/>
    </source>
</evidence>
<dbReference type="RefSeq" id="WP_122637513.1">
    <property type="nucleotide sequence ID" value="NZ_QWIU01000002.1"/>
</dbReference>
<dbReference type="EMBL" id="QWIU01000002">
    <property type="protein sequence ID" value="RNA63568.1"/>
    <property type="molecule type" value="Genomic_DNA"/>
</dbReference>
<dbReference type="InterPro" id="IPR024079">
    <property type="entry name" value="MetalloPept_cat_dom_sf"/>
</dbReference>
<dbReference type="SUPFAM" id="SSF49265">
    <property type="entry name" value="Fibronectin type III"/>
    <property type="match status" value="1"/>
</dbReference>
<name>A0A3M7TJW6_9FLAO</name>
<dbReference type="Pfam" id="PF20009">
    <property type="entry name" value="GEVED"/>
    <property type="match status" value="1"/>
</dbReference>
<dbReference type="Gene3D" id="3.40.390.10">
    <property type="entry name" value="Collagenase (Catalytic Domain)"/>
    <property type="match status" value="1"/>
</dbReference>
<accession>A0A3M7TJW6</accession>
<dbReference type="SUPFAM" id="SSF55486">
    <property type="entry name" value="Metalloproteases ('zincins'), catalytic domain"/>
    <property type="match status" value="1"/>
</dbReference>
<protein>
    <submittedName>
        <fullName evidence="3">T9SS C-terminal target domain-containing protein</fullName>
    </submittedName>
</protein>
<evidence type="ECO:0000256" key="1">
    <source>
        <dbReference type="ARBA" id="ARBA00022729"/>
    </source>
</evidence>
<dbReference type="InterPro" id="IPR045474">
    <property type="entry name" value="GEVED"/>
</dbReference>
<dbReference type="PROSITE" id="PS50853">
    <property type="entry name" value="FN3"/>
    <property type="match status" value="1"/>
</dbReference>
<sequence>MKRIITILICSLVWNNVFSQWTPATYKQKSHNTENYYKLDLNLIREQLKNAEEAGNNTKSVEISLPTLNGEIENFKVYSFPVMVKSLADRYQLGSYVGVGIKDPSKYVRFSVSPKELKSMMIHNGIYEFIDYQNGENVYKVHSTMKIGEGESFTCNIKENGLSVKELKSLQEKGSHFNNQFADFSRASDKKFRTMRLALSVTGEYAQYFGGTVAGALNEINATMTRVNGIFEKDLALHLNVQDFPELIYTNPSTDPYSDMVFGVGGAWNTELQNTLTNSIGNANYDIGHLFSLGINGDAGCVGCVCIDPTVNEPKAKGSAFSSSPAPDEDHFAIKIVTHEMGHQLGATHTFSNALYGGEETAVEPSSGSTIMAYAGTPPAVQSNPDTYFHYVNIKQIQTNLSSKGCIAETIIANNPPVIAPLKNYTIPKGTAFVLAASVTDPEGDAMTYTWEQIDNAESPVIETTGNNITGALFRSLSPQPSPVRYFPKLSSVLNGNLTMPLDWETVSNVARSMKFALTVRDNHPIANQQQTQSAEQSITVGNDGPFIINTIQANPNSPSLVEWDVVNTNTSPYNVSHVKIDYTTDNGSTWNVLSASTPNDGSENVSFPMSINNQTIKLRISAIENVFYAIQKVVVTNGICENTPPANITVSDLGPSSAFLNWDPISNATYEIRYKKSSDTSWLSAISTVNSLILNDLGRNVQYDVQIATVCAGTAGTFSNTFNFTTLAYCEVSSLDDSKDYIANVSLANINNFSFASTYTNYTTNSSLKIDLLKNESYTLSIMKGGAGIPSHPVTIIAFIDFDNDGQFGNTSEEVIMFVSNNDTSNPVMSNFIVPMNAIMNHELRMRVILSYDSSGFPPFPCGTFNEGEVEDYSVMITDVLSTNDVVDSNNTIKLYPNPVVDILHISKVADKSIYSIYDFGGQRVSTGKISNNQIDVSRLVQGGYIIVVEERGKSISRFKFVKK</sequence>
<dbReference type="GO" id="GO:0008237">
    <property type="term" value="F:metallopeptidase activity"/>
    <property type="evidence" value="ECO:0007669"/>
    <property type="project" value="InterPro"/>
</dbReference>
<keyword evidence="1" id="KW-0732">Signal</keyword>
<dbReference type="AlphaFoldDB" id="A0A3M7TJW6"/>
<dbReference type="Pfam" id="PF13583">
    <property type="entry name" value="Reprolysin_4"/>
    <property type="match status" value="1"/>
</dbReference>
<proteinExistence type="predicted"/>
<comment type="caution">
    <text evidence="3">The sequence shown here is derived from an EMBL/GenBank/DDBJ whole genome shotgun (WGS) entry which is preliminary data.</text>
</comment>
<dbReference type="CDD" id="cd00063">
    <property type="entry name" value="FN3"/>
    <property type="match status" value="1"/>
</dbReference>
<dbReference type="Pfam" id="PF18962">
    <property type="entry name" value="Por_Secre_tail"/>
    <property type="match status" value="1"/>
</dbReference>
<dbReference type="InterPro" id="IPR013783">
    <property type="entry name" value="Ig-like_fold"/>
</dbReference>
<evidence type="ECO:0000313" key="3">
    <source>
        <dbReference type="EMBL" id="RNA63568.1"/>
    </source>
</evidence>
<dbReference type="InterPro" id="IPR036116">
    <property type="entry name" value="FN3_sf"/>
</dbReference>
<dbReference type="Proteomes" id="UP000278775">
    <property type="component" value="Unassembled WGS sequence"/>
</dbReference>
<dbReference type="Pfam" id="PF00041">
    <property type="entry name" value="fn3"/>
    <property type="match status" value="1"/>
</dbReference>
<evidence type="ECO:0000259" key="2">
    <source>
        <dbReference type="PROSITE" id="PS50853"/>
    </source>
</evidence>
<dbReference type="OrthoDB" id="9792152at2"/>
<organism evidence="3 4">
    <name type="scientific">Chryseobacterium nematophagum</name>
    <dbReference type="NCBI Taxonomy" id="2305228"/>
    <lineage>
        <taxon>Bacteria</taxon>
        <taxon>Pseudomonadati</taxon>
        <taxon>Bacteroidota</taxon>
        <taxon>Flavobacteriia</taxon>
        <taxon>Flavobacteriales</taxon>
        <taxon>Weeksellaceae</taxon>
        <taxon>Chryseobacterium group</taxon>
        <taxon>Chryseobacterium</taxon>
    </lineage>
</organism>
<dbReference type="SMART" id="SM00060">
    <property type="entry name" value="FN3"/>
    <property type="match status" value="1"/>
</dbReference>
<reference evidence="3 4" key="1">
    <citation type="submission" date="2018-08" db="EMBL/GenBank/DDBJ databases">
        <title>Chryseobacterium nematophagum: a novel matrix digesting pathogen of nematodes.</title>
        <authorList>
            <person name="Page A."/>
            <person name="Roberts M."/>
            <person name="Felix M.-A."/>
            <person name="Weir W."/>
        </authorList>
    </citation>
    <scope>NUCLEOTIDE SEQUENCE [LARGE SCALE GENOMIC DNA]</scope>
    <source>
        <strain evidence="3 4">JUb129</strain>
    </source>
</reference>
<dbReference type="Gene3D" id="2.60.40.10">
    <property type="entry name" value="Immunoglobulins"/>
    <property type="match status" value="2"/>
</dbReference>
<gene>
    <name evidence="3" type="ORF">D1631_17425</name>
</gene>
<dbReference type="InterPro" id="IPR003961">
    <property type="entry name" value="FN3_dom"/>
</dbReference>
<feature type="domain" description="Fibronectin type-III" evidence="2">
    <location>
        <begin position="645"/>
        <end position="730"/>
    </location>
</feature>
<dbReference type="NCBIfam" id="TIGR04183">
    <property type="entry name" value="Por_Secre_tail"/>
    <property type="match status" value="1"/>
</dbReference>